<gene>
    <name evidence="2" type="ORF">MAR_006526</name>
</gene>
<dbReference type="PANTHER" id="PTHR23349:SF68">
    <property type="entry name" value="FI14601P"/>
    <property type="match status" value="1"/>
</dbReference>
<feature type="domain" description="BHLH" evidence="1">
    <location>
        <begin position="61"/>
        <end position="114"/>
    </location>
</feature>
<protein>
    <submittedName>
        <fullName evidence="2">PTF1A-like protein</fullName>
    </submittedName>
</protein>
<dbReference type="InterPro" id="IPR050283">
    <property type="entry name" value="E-box_TF_Regulators"/>
</dbReference>
<proteinExistence type="predicted"/>
<dbReference type="Pfam" id="PF00010">
    <property type="entry name" value="HLH"/>
    <property type="match status" value="1"/>
</dbReference>
<keyword evidence="3" id="KW-1185">Reference proteome</keyword>
<organism evidence="2 3">
    <name type="scientific">Mya arenaria</name>
    <name type="common">Soft-shell clam</name>
    <dbReference type="NCBI Taxonomy" id="6604"/>
    <lineage>
        <taxon>Eukaryota</taxon>
        <taxon>Metazoa</taxon>
        <taxon>Spiralia</taxon>
        <taxon>Lophotrochozoa</taxon>
        <taxon>Mollusca</taxon>
        <taxon>Bivalvia</taxon>
        <taxon>Autobranchia</taxon>
        <taxon>Heteroconchia</taxon>
        <taxon>Euheterodonta</taxon>
        <taxon>Imparidentia</taxon>
        <taxon>Neoheterodontei</taxon>
        <taxon>Myida</taxon>
        <taxon>Myoidea</taxon>
        <taxon>Myidae</taxon>
        <taxon>Mya</taxon>
    </lineage>
</organism>
<dbReference type="Gene3D" id="4.10.280.10">
    <property type="entry name" value="Helix-loop-helix DNA-binding domain"/>
    <property type="match status" value="1"/>
</dbReference>
<sequence>MENFMYSLEDDIFDIDYYGDSVDYSDELASTGSNESDIENIPLNQCSYMKKSGKGHFRKVQQRKAANMRERRRMKSINDAFDCLRKCLPVQDTVERKLSKVDTLKLAMTYIANLAEVIKSSNHAIPAHQRPNTDKQQDKIILKCQYIENEFDPFEHTLLGHSLTWSEEKHDHYVPRDNKLRTKLWVPHFANEDDMLNIATYSTDFPKHLT</sequence>
<evidence type="ECO:0000259" key="1">
    <source>
        <dbReference type="PROSITE" id="PS50888"/>
    </source>
</evidence>
<dbReference type="Proteomes" id="UP001164746">
    <property type="component" value="Chromosome 1"/>
</dbReference>
<accession>A0ABY7DGB9</accession>
<dbReference type="PANTHER" id="PTHR23349">
    <property type="entry name" value="BASIC HELIX-LOOP-HELIX TRANSCRIPTION FACTOR, TWIST"/>
    <property type="match status" value="1"/>
</dbReference>
<reference evidence="2" key="1">
    <citation type="submission" date="2022-11" db="EMBL/GenBank/DDBJ databases">
        <title>Centuries of genome instability and evolution in soft-shell clam transmissible cancer (bioRxiv).</title>
        <authorList>
            <person name="Hart S.F.M."/>
            <person name="Yonemitsu M.A."/>
            <person name="Giersch R.M."/>
            <person name="Beal B.F."/>
            <person name="Arriagada G."/>
            <person name="Davis B.W."/>
            <person name="Ostrander E.A."/>
            <person name="Goff S.P."/>
            <person name="Metzger M.J."/>
        </authorList>
    </citation>
    <scope>NUCLEOTIDE SEQUENCE</scope>
    <source>
        <strain evidence="2">MELC-2E11</strain>
        <tissue evidence="2">Siphon/mantle</tissue>
    </source>
</reference>
<evidence type="ECO:0000313" key="3">
    <source>
        <dbReference type="Proteomes" id="UP001164746"/>
    </source>
</evidence>
<name>A0ABY7DGB9_MYAAR</name>
<dbReference type="SUPFAM" id="SSF47459">
    <property type="entry name" value="HLH, helix-loop-helix DNA-binding domain"/>
    <property type="match status" value="1"/>
</dbReference>
<evidence type="ECO:0000313" key="2">
    <source>
        <dbReference type="EMBL" id="WAQ94055.1"/>
    </source>
</evidence>
<dbReference type="SMART" id="SM00353">
    <property type="entry name" value="HLH"/>
    <property type="match status" value="1"/>
</dbReference>
<dbReference type="InterPro" id="IPR011598">
    <property type="entry name" value="bHLH_dom"/>
</dbReference>
<dbReference type="PROSITE" id="PS50888">
    <property type="entry name" value="BHLH"/>
    <property type="match status" value="1"/>
</dbReference>
<dbReference type="EMBL" id="CP111012">
    <property type="protein sequence ID" value="WAQ94055.1"/>
    <property type="molecule type" value="Genomic_DNA"/>
</dbReference>
<dbReference type="InterPro" id="IPR036638">
    <property type="entry name" value="HLH_DNA-bd_sf"/>
</dbReference>